<gene>
    <name evidence="2" type="ORF">NliqN6_5286</name>
</gene>
<evidence type="ECO:0000256" key="1">
    <source>
        <dbReference type="SAM" id="MobiDB-lite"/>
    </source>
</evidence>
<feature type="region of interest" description="Disordered" evidence="1">
    <location>
        <begin position="440"/>
        <end position="574"/>
    </location>
</feature>
<reference evidence="2" key="1">
    <citation type="submission" date="2020-07" db="EMBL/GenBank/DDBJ databases">
        <title>Draft Genome Sequence of a Deep-Sea Yeast, Naganishia (Cryptococcus) liquefaciens strain N6.</title>
        <authorList>
            <person name="Han Y.W."/>
            <person name="Kajitani R."/>
            <person name="Morimoto H."/>
            <person name="Parhat M."/>
            <person name="Tsubouchi H."/>
            <person name="Bakenova O."/>
            <person name="Ogata M."/>
            <person name="Argunhan B."/>
            <person name="Aoki R."/>
            <person name="Kajiwara S."/>
            <person name="Itoh T."/>
            <person name="Iwasaki H."/>
        </authorList>
    </citation>
    <scope>NUCLEOTIDE SEQUENCE</scope>
    <source>
        <strain evidence="2">N6</strain>
    </source>
</reference>
<feature type="compositionally biased region" description="Acidic residues" evidence="1">
    <location>
        <begin position="94"/>
        <end position="103"/>
    </location>
</feature>
<organism evidence="2 3">
    <name type="scientific">Naganishia liquefaciens</name>
    <dbReference type="NCBI Taxonomy" id="104408"/>
    <lineage>
        <taxon>Eukaryota</taxon>
        <taxon>Fungi</taxon>
        <taxon>Dikarya</taxon>
        <taxon>Basidiomycota</taxon>
        <taxon>Agaricomycotina</taxon>
        <taxon>Tremellomycetes</taxon>
        <taxon>Filobasidiales</taxon>
        <taxon>Filobasidiaceae</taxon>
        <taxon>Naganishia</taxon>
    </lineage>
</organism>
<proteinExistence type="predicted"/>
<evidence type="ECO:0000313" key="2">
    <source>
        <dbReference type="EMBL" id="GHJ88884.1"/>
    </source>
</evidence>
<dbReference type="Proteomes" id="UP000620104">
    <property type="component" value="Unassembled WGS sequence"/>
</dbReference>
<feature type="compositionally biased region" description="Low complexity" evidence="1">
    <location>
        <begin position="488"/>
        <end position="502"/>
    </location>
</feature>
<feature type="compositionally biased region" description="Low complexity" evidence="1">
    <location>
        <begin position="778"/>
        <end position="798"/>
    </location>
</feature>
<comment type="caution">
    <text evidence="2">The sequence shown here is derived from an EMBL/GenBank/DDBJ whole genome shotgun (WGS) entry which is preliminary data.</text>
</comment>
<sequence>MDNPRHATGPVRPSARKREKKASSKPYARPEGKASTTTVAKPGIQHSDSQTSLFGGLKSVFKSFFSSGDAEGSLSKRTERSDDPDRTRSVDGDFATDSEDDVSGGDSFSNGPKRNDSDEQGKRSLPSPEHAQPSSKRLRRASPPTRNGMNNSMSLGYAGPSLASLARSQGIKRSGTLLDLDLRKSRPAPAQGSNAAWSPWTEQAEAHERKARTTTTTTTGFARSGSIGYGLHAVAASPLRPQTSSLFAPHASPARTSRAVLQPLKSASLIRRSPSLPLGPRAHHGAGAMRDPYTRRETTALASSPVTAHHVPRRWQDDLERQASPAVRGRLPRDSSVLSGMSELVVREPTARPRDSVGKAEMFETQHRSEAERILANLSSMRSGASAHNTVGGLSASFSSRTLRKQIAIPAASDRRESVSEFSTATGTMGLGLMRRARETEGESVMVSPYGKRRARGKIQVVESEESEEDKDKENRMSPTPVREPSRKPSASPASSARADPATFPEPAVNPVPKPLPVAFSPSAKNLPSAAAARAKTSSLRAKTTMTTRKHTSAAGSRQGSRFSALDDDDEEDADDYSLDIADLEAAAQKRDTQAGTSAFSAAPKITGPMDLFAPKPSPADKPGPVEVSSKSDAPSGIKQAPGFLNVKVDHKPRASSPLKAMIVPSPESNKASPSTASQSQPSDSAATPALGATPPALNFFAPPSEPKESAPAGKPFSFGLGKPSAPASGSTTTTSSAFSFGTPAKTVETQDSTTPAGPAPATSFSFKPAEKAPPPAASGFSFGAPSASGPPSLFSAADKPSAPPVLAAPAEPKGVAPPKSNLFNFSAPAPASAAPAIAPAVASSLPTGNPFAAAPSTTASTPADKPSSSTTNSFSFGNVPGTATPAEPKAPASTPAPSLFGATGATPAPSTPAFNFGSPAPSAPTSTSKSSFTFGGPTEAPKPASSAFTFGSTPSASAEAPKPAAATFTFGSTSSAPTPAEAPKPASSSAFTFGSTNSAPAVAEAPKPASSSAFTFGSTTAPAPAASEKPASCTFNFGSSATPAPAAAATPAFGGFGVGASTPSAAPSTSFNFGSTAPSFGAPAPATTGFGAPSASTSFGAPPASSAPVFGGFGSVATPTPPTSASTFNFGAPATPVANSPFNFGAAPAAPAAQASAPSFGGFSAPSPAFGAREATATPPPVFSMGADNAPGSPGAAGRRIRGIPKRVKKP</sequence>
<feature type="compositionally biased region" description="Low complexity" evidence="1">
    <location>
        <begin position="853"/>
        <end position="879"/>
    </location>
</feature>
<feature type="region of interest" description="Disordered" evidence="1">
    <location>
        <begin position="66"/>
        <end position="159"/>
    </location>
</feature>
<evidence type="ECO:0000313" key="3">
    <source>
        <dbReference type="Proteomes" id="UP000620104"/>
    </source>
</evidence>
<feature type="region of interest" description="Disordered" evidence="1">
    <location>
        <begin position="589"/>
        <end position="828"/>
    </location>
</feature>
<keyword evidence="3" id="KW-1185">Reference proteome</keyword>
<dbReference type="OrthoDB" id="2596400at2759"/>
<dbReference type="EMBL" id="BLZA01000032">
    <property type="protein sequence ID" value="GHJ88884.1"/>
    <property type="molecule type" value="Genomic_DNA"/>
</dbReference>
<feature type="compositionally biased region" description="Polar residues" evidence="1">
    <location>
        <begin position="144"/>
        <end position="154"/>
    </location>
</feature>
<feature type="compositionally biased region" description="Polar residues" evidence="1">
    <location>
        <begin position="536"/>
        <end position="547"/>
    </location>
</feature>
<dbReference type="AlphaFoldDB" id="A0A8H3YGL6"/>
<feature type="region of interest" description="Disordered" evidence="1">
    <location>
        <begin position="177"/>
        <end position="221"/>
    </location>
</feature>
<feature type="compositionally biased region" description="Basic residues" evidence="1">
    <location>
        <begin position="1200"/>
        <end position="1212"/>
    </location>
</feature>
<feature type="region of interest" description="Disordered" evidence="1">
    <location>
        <begin position="843"/>
        <end position="1013"/>
    </location>
</feature>
<feature type="compositionally biased region" description="Low complexity" evidence="1">
    <location>
        <begin position="725"/>
        <end position="745"/>
    </location>
</feature>
<accession>A0A8H3YGL6</accession>
<feature type="compositionally biased region" description="Basic and acidic residues" evidence="1">
    <location>
        <begin position="74"/>
        <end position="91"/>
    </location>
</feature>
<protein>
    <submittedName>
        <fullName evidence="2">Uncharacterized protein</fullName>
    </submittedName>
</protein>
<feature type="compositionally biased region" description="Low complexity" evidence="1">
    <location>
        <begin position="902"/>
        <end position="939"/>
    </location>
</feature>
<feature type="region of interest" description="Disordered" evidence="1">
    <location>
        <begin position="1172"/>
        <end position="1212"/>
    </location>
</feature>
<feature type="compositionally biased region" description="Basic and acidic residues" evidence="1">
    <location>
        <begin position="113"/>
        <end position="122"/>
    </location>
</feature>
<feature type="compositionally biased region" description="Low complexity" evidence="1">
    <location>
        <begin position="672"/>
        <end position="698"/>
    </location>
</feature>
<feature type="region of interest" description="Disordered" evidence="1">
    <location>
        <begin position="1"/>
        <end position="51"/>
    </location>
</feature>
<feature type="compositionally biased region" description="Low complexity" evidence="1">
    <location>
        <begin position="953"/>
        <end position="991"/>
    </location>
</feature>
<name>A0A8H3YGL6_9TREE</name>